<comment type="subunit">
    <text evidence="4">Part of the 30S ribosomal subunit.</text>
</comment>
<dbReference type="InterPro" id="IPR036838">
    <property type="entry name" value="Ribosomal_uS10_dom_sf"/>
</dbReference>
<evidence type="ECO:0000259" key="5">
    <source>
        <dbReference type="SMART" id="SM01403"/>
    </source>
</evidence>
<dbReference type="NCBIfam" id="NF001861">
    <property type="entry name" value="PRK00596.1"/>
    <property type="match status" value="1"/>
</dbReference>
<dbReference type="FunFam" id="3.30.70.600:FF:000003">
    <property type="entry name" value="30S ribosomal protein S10"/>
    <property type="match status" value="1"/>
</dbReference>
<gene>
    <name evidence="4" type="primary">rps10</name>
</gene>
<evidence type="ECO:0000313" key="6">
    <source>
        <dbReference type="EMBL" id="ANS57611.1"/>
    </source>
</evidence>
<dbReference type="AlphaFoldDB" id="A0A1I9LVY5"/>
<keyword evidence="3 4" id="KW-0687">Ribonucleoprotein</keyword>
<sequence length="108" mass="12590">MAKEKIRITLQSFNHLILDDCCKKISDVLTVEKSILKIAGPISFPTKKRSYCVLRSPHVNKDSREQFEIRRYKKVIDIESNSKEILNVLLSLDLSPGVSTQFYHYKYK</sequence>
<dbReference type="InterPro" id="IPR027486">
    <property type="entry name" value="Ribosomal_uS10_dom"/>
</dbReference>
<dbReference type="InterPro" id="IPR001848">
    <property type="entry name" value="Ribosomal_uS10"/>
</dbReference>
<dbReference type="GO" id="GO:0003735">
    <property type="term" value="F:structural constituent of ribosome"/>
    <property type="evidence" value="ECO:0007669"/>
    <property type="project" value="InterPro"/>
</dbReference>
<protein>
    <recommendedName>
        <fullName evidence="4">Small ribosomal subunit protein uS10c</fullName>
    </recommendedName>
</protein>
<dbReference type="PANTHER" id="PTHR11700">
    <property type="entry name" value="30S RIBOSOMAL PROTEIN S10 FAMILY MEMBER"/>
    <property type="match status" value="1"/>
</dbReference>
<comment type="similarity">
    <text evidence="1 4">Belongs to the universal ribosomal protein uS10 family.</text>
</comment>
<keyword evidence="7" id="KW-0934">Plastid</keyword>
<dbReference type="GO" id="GO:0006412">
    <property type="term" value="P:translation"/>
    <property type="evidence" value="ECO:0007669"/>
    <property type="project" value="UniProtKB-UniRule"/>
</dbReference>
<dbReference type="GO" id="GO:1990904">
    <property type="term" value="C:ribonucleoprotein complex"/>
    <property type="evidence" value="ECO:0007669"/>
    <property type="project" value="UniProtKB-KW"/>
</dbReference>
<evidence type="ECO:0000256" key="1">
    <source>
        <dbReference type="ARBA" id="ARBA00007102"/>
    </source>
</evidence>
<evidence type="ECO:0000256" key="3">
    <source>
        <dbReference type="ARBA" id="ARBA00023274"/>
    </source>
</evidence>
<accession>A0A1I9LVY5</accession>
<dbReference type="Gene3D" id="3.30.70.600">
    <property type="entry name" value="Ribosomal protein S10 domain"/>
    <property type="match status" value="1"/>
</dbReference>
<evidence type="ECO:0000256" key="2">
    <source>
        <dbReference type="ARBA" id="ARBA00022980"/>
    </source>
</evidence>
<dbReference type="NCBIfam" id="TIGR01049">
    <property type="entry name" value="rpsJ_bact"/>
    <property type="match status" value="1"/>
</dbReference>
<name>A0A1I9LVY5_9PHAE</name>
<evidence type="ECO:0000313" key="7">
    <source>
        <dbReference type="EMBL" id="ANS57755.1"/>
    </source>
</evidence>
<proteinExistence type="inferred from homology"/>
<dbReference type="SUPFAM" id="SSF54999">
    <property type="entry name" value="Ribosomal protein S10"/>
    <property type="match status" value="1"/>
</dbReference>
<dbReference type="GO" id="GO:0005840">
    <property type="term" value="C:ribosome"/>
    <property type="evidence" value="ECO:0007669"/>
    <property type="project" value="UniProtKB-KW"/>
</dbReference>
<dbReference type="Pfam" id="PF00338">
    <property type="entry name" value="Ribosomal_S10"/>
    <property type="match status" value="1"/>
</dbReference>
<dbReference type="RefSeq" id="YP_009327063.1">
    <property type="nucleotide sequence ID" value="NC_032045.1"/>
</dbReference>
<dbReference type="HAMAP" id="MF_00508">
    <property type="entry name" value="Ribosomal_uS10"/>
    <property type="match status" value="1"/>
</dbReference>
<dbReference type="EMBL" id="KU164872">
    <property type="protein sequence ID" value="ANS57755.1"/>
    <property type="molecule type" value="Genomic_DNA"/>
</dbReference>
<dbReference type="GO" id="GO:0009507">
    <property type="term" value="C:chloroplast"/>
    <property type="evidence" value="ECO:0007669"/>
    <property type="project" value="UniProtKB-SubCell"/>
</dbReference>
<keyword evidence="7" id="KW-0150">Chloroplast</keyword>
<evidence type="ECO:0000256" key="4">
    <source>
        <dbReference type="HAMAP-Rule" id="MF_00508"/>
    </source>
</evidence>
<geneLocation type="chloroplast" evidence="7"/>
<organism evidence="7">
    <name type="scientific">Pleurocladia lacustris</name>
    <dbReference type="NCBI Taxonomy" id="246121"/>
    <lineage>
        <taxon>Eukaryota</taxon>
        <taxon>Sar</taxon>
        <taxon>Stramenopiles</taxon>
        <taxon>Ochrophyta</taxon>
        <taxon>PX clade</taxon>
        <taxon>Phaeophyceae</taxon>
        <taxon>Ectocarpales</taxon>
        <taxon>Chordariaceae</taxon>
        <taxon>Pleurocladia</taxon>
    </lineage>
</organism>
<dbReference type="SMART" id="SM01403">
    <property type="entry name" value="Ribosomal_S10"/>
    <property type="match status" value="1"/>
</dbReference>
<dbReference type="PRINTS" id="PR00971">
    <property type="entry name" value="RIBOSOMALS10"/>
</dbReference>
<comment type="subcellular location">
    <subcellularLocation>
        <location evidence="4">Plastid</location>
        <location evidence="4">Chloroplast</location>
    </subcellularLocation>
</comment>
<keyword evidence="2 4" id="KW-0689">Ribosomal protein</keyword>
<reference evidence="7" key="1">
    <citation type="submission" date="2015-11" db="EMBL/GenBank/DDBJ databases">
        <title>Complete mitochondrial and plastid genomes of the freshwater brown alga Pleurocladia lacustris A. Braun and its phylogenetic placement in the Phaeophyceae.</title>
        <authorList>
            <person name="Wang X."/>
            <person name="Wehr J.D."/>
            <person name="Karol K.G."/>
        </authorList>
    </citation>
    <scope>NUCLEOTIDE SEQUENCE</scope>
    <source>
        <strain evidence="6">Sa2</strain>
        <strain evidence="7">SAG 25.93</strain>
    </source>
</reference>
<dbReference type="EMBL" id="KU164871">
    <property type="protein sequence ID" value="ANS57611.1"/>
    <property type="molecule type" value="Genomic_DNA"/>
</dbReference>
<comment type="function">
    <text evidence="4">Involved in the binding of tRNA to the ribosomes.</text>
</comment>
<feature type="domain" description="Small ribosomal subunit protein uS10" evidence="5">
    <location>
        <begin position="7"/>
        <end position="103"/>
    </location>
</feature>
<dbReference type="GO" id="GO:0000049">
    <property type="term" value="F:tRNA binding"/>
    <property type="evidence" value="ECO:0007669"/>
    <property type="project" value="UniProtKB-UniRule"/>
</dbReference>